<dbReference type="PANTHER" id="PTHR10625">
    <property type="entry name" value="HISTONE DEACETYLASE HDAC1-RELATED"/>
    <property type="match status" value="1"/>
</dbReference>
<dbReference type="EC" id="3.5.1.98" evidence="3"/>
<evidence type="ECO:0000256" key="4">
    <source>
        <dbReference type="ARBA" id="ARBA00022491"/>
    </source>
</evidence>
<dbReference type="GO" id="GO:0040029">
    <property type="term" value="P:epigenetic regulation of gene expression"/>
    <property type="evidence" value="ECO:0007669"/>
    <property type="project" value="TreeGrafter"/>
</dbReference>
<comment type="subcellular location">
    <subcellularLocation>
        <location evidence="1">Nucleus</location>
    </subcellularLocation>
</comment>
<gene>
    <name evidence="12" type="ORF">Agub_g6402</name>
</gene>
<dbReference type="Gene3D" id="3.40.800.20">
    <property type="entry name" value="Histone deacetylase domain"/>
    <property type="match status" value="1"/>
</dbReference>
<feature type="region of interest" description="Disordered" evidence="10">
    <location>
        <begin position="528"/>
        <end position="558"/>
    </location>
</feature>
<sequence length="757" mass="78416">MGCTLSNSTSPALIPQQTTSSATADVILSISCEHGEQVLQKQNMVKDTAAPDSIDALETQLRYLSVNGGADTAATRGNETPEDDSSSSSSDSTESLPIEFSPADAARAGPSQTQAPTAPVPGDAAVGLLYDPSMELHLGPDHYERPARIIQLHATLEEQQLMGRCWRLVARQATDAELLLAHSEEHIRKVDSLFTQLYPSRPDSLADAAYCYADGRMQDVYLSEGTAAAARCAAGCCVQAVQSVLSGTVSRALAVVRPPGHHAECERAQGFCFFNNVAVAALEALRQPGVRRVAVLDWDVHHGNGIQDVLLRRPDALYLSLHRDPKRFYPYHSGYLGEAGEGPGTGFNVNVPWLKKGMADGDYMAAFRLVVEPILSAYQPDLVIVAAGFDAADGDPLGGCKLSPEGYAWMTERLMRFAGGRLVLALEGGYNTRVTSWCAAACLRTLLEGRAVPQLPADKEHLWPAESHNSLKLVYEFQRQYWPVLRGRSWTEAWEGHLKEVVGMLGDNVRSRRNSGCNTTSTIITTTTTTTSNSCNNTPADKSSSSGSNAVTSNGRPRGRAASAAAAAAAVAAAASSSNPACSSSSAVTGATVATSTTTTAAAAGLATPPAAALGAAGGATPAGCVGNTPPVGSAHDDGGGGGGGGGDASGSGLSPSAALLSEVQWREGRGECAVGQNTHATSSSSSPTLQEAFRARRTARESAAAAGAAAGAAATGRAAGSGNVEERRRSRRLSAAAEGALVPPGQEVPAPAVVQV</sequence>
<keyword evidence="4" id="KW-0678">Repressor</keyword>
<evidence type="ECO:0000256" key="9">
    <source>
        <dbReference type="ARBA" id="ARBA00023242"/>
    </source>
</evidence>
<evidence type="ECO:0000313" key="13">
    <source>
        <dbReference type="Proteomes" id="UP001054857"/>
    </source>
</evidence>
<name>A0AAD3HLS7_9CHLO</name>
<evidence type="ECO:0000256" key="1">
    <source>
        <dbReference type="ARBA" id="ARBA00004123"/>
    </source>
</evidence>
<dbReference type="InterPro" id="IPR023696">
    <property type="entry name" value="Ureohydrolase_dom_sf"/>
</dbReference>
<feature type="compositionally biased region" description="Polar residues" evidence="10">
    <location>
        <begin position="676"/>
        <end position="690"/>
    </location>
</feature>
<evidence type="ECO:0000256" key="3">
    <source>
        <dbReference type="ARBA" id="ARBA00012111"/>
    </source>
</evidence>
<dbReference type="GO" id="GO:0141221">
    <property type="term" value="F:histone deacetylase activity, hydrolytic mechanism"/>
    <property type="evidence" value="ECO:0007669"/>
    <property type="project" value="UniProtKB-EC"/>
</dbReference>
<keyword evidence="8" id="KW-0804">Transcription</keyword>
<feature type="compositionally biased region" description="Low complexity" evidence="10">
    <location>
        <begin position="528"/>
        <end position="548"/>
    </location>
</feature>
<keyword evidence="6" id="KW-0156">Chromatin regulator</keyword>
<feature type="region of interest" description="Disordered" evidence="10">
    <location>
        <begin position="70"/>
        <end position="124"/>
    </location>
</feature>
<dbReference type="SUPFAM" id="SSF52768">
    <property type="entry name" value="Arginase/deacetylase"/>
    <property type="match status" value="1"/>
</dbReference>
<evidence type="ECO:0000256" key="6">
    <source>
        <dbReference type="ARBA" id="ARBA00022853"/>
    </source>
</evidence>
<keyword evidence="9" id="KW-0539">Nucleus</keyword>
<comment type="caution">
    <text evidence="12">The sequence shown here is derived from an EMBL/GenBank/DDBJ whole genome shotgun (WGS) entry which is preliminary data.</text>
</comment>
<dbReference type="InterPro" id="IPR023801">
    <property type="entry name" value="His_deacetylse_dom"/>
</dbReference>
<keyword evidence="13" id="KW-1185">Reference proteome</keyword>
<dbReference type="AlphaFoldDB" id="A0AAD3HLS7"/>
<evidence type="ECO:0000256" key="2">
    <source>
        <dbReference type="ARBA" id="ARBA00007738"/>
    </source>
</evidence>
<evidence type="ECO:0000256" key="7">
    <source>
        <dbReference type="ARBA" id="ARBA00023015"/>
    </source>
</evidence>
<dbReference type="Pfam" id="PF00850">
    <property type="entry name" value="Hist_deacetyl"/>
    <property type="match status" value="1"/>
</dbReference>
<dbReference type="Proteomes" id="UP001054857">
    <property type="component" value="Unassembled WGS sequence"/>
</dbReference>
<keyword evidence="5" id="KW-0378">Hydrolase</keyword>
<evidence type="ECO:0000256" key="10">
    <source>
        <dbReference type="SAM" id="MobiDB-lite"/>
    </source>
</evidence>
<keyword evidence="7" id="KW-0805">Transcription regulation</keyword>
<evidence type="ECO:0000256" key="8">
    <source>
        <dbReference type="ARBA" id="ARBA00023163"/>
    </source>
</evidence>
<comment type="similarity">
    <text evidence="2">Belongs to the histone deacetylase family. HD type 2 subfamily.</text>
</comment>
<feature type="compositionally biased region" description="Gly residues" evidence="10">
    <location>
        <begin position="640"/>
        <end position="650"/>
    </location>
</feature>
<feature type="region of interest" description="Disordered" evidence="10">
    <location>
        <begin position="675"/>
        <end position="757"/>
    </location>
</feature>
<evidence type="ECO:0000256" key="5">
    <source>
        <dbReference type="ARBA" id="ARBA00022801"/>
    </source>
</evidence>
<accession>A0AAD3HLS7</accession>
<proteinExistence type="inferred from homology"/>
<reference evidence="12 13" key="1">
    <citation type="journal article" date="2021" name="Sci. Rep.">
        <title>Genome sequencing of the multicellular alga Astrephomene provides insights into convergent evolution of germ-soma differentiation.</title>
        <authorList>
            <person name="Yamashita S."/>
            <person name="Yamamoto K."/>
            <person name="Matsuzaki R."/>
            <person name="Suzuki S."/>
            <person name="Yamaguchi H."/>
            <person name="Hirooka S."/>
            <person name="Minakuchi Y."/>
            <person name="Miyagishima S."/>
            <person name="Kawachi M."/>
            <person name="Toyoda A."/>
            <person name="Nozaki H."/>
        </authorList>
    </citation>
    <scope>NUCLEOTIDE SEQUENCE [LARGE SCALE GENOMIC DNA]</scope>
    <source>
        <strain evidence="12 13">NIES-4017</strain>
    </source>
</reference>
<feature type="compositionally biased region" description="Low complexity" evidence="10">
    <location>
        <begin position="702"/>
        <end position="724"/>
    </location>
</feature>
<protein>
    <recommendedName>
        <fullName evidence="3">histone deacetylase</fullName>
        <ecNumber evidence="3">3.5.1.98</ecNumber>
    </recommendedName>
</protein>
<dbReference type="CDD" id="cd09992">
    <property type="entry name" value="HDAC_classII"/>
    <property type="match status" value="1"/>
</dbReference>
<dbReference type="PANTHER" id="PTHR10625:SF5">
    <property type="entry name" value="HISTONE DEACETYLASE"/>
    <property type="match status" value="1"/>
</dbReference>
<evidence type="ECO:0000259" key="11">
    <source>
        <dbReference type="Pfam" id="PF00850"/>
    </source>
</evidence>
<dbReference type="InterPro" id="IPR000286">
    <property type="entry name" value="HDACs"/>
</dbReference>
<dbReference type="EMBL" id="BMAR01000009">
    <property type="protein sequence ID" value="GFR45035.1"/>
    <property type="molecule type" value="Genomic_DNA"/>
</dbReference>
<dbReference type="InterPro" id="IPR037138">
    <property type="entry name" value="His_deacetylse_dom_sf"/>
</dbReference>
<evidence type="ECO:0000313" key="12">
    <source>
        <dbReference type="EMBL" id="GFR45035.1"/>
    </source>
</evidence>
<dbReference type="GO" id="GO:0000118">
    <property type="term" value="C:histone deacetylase complex"/>
    <property type="evidence" value="ECO:0007669"/>
    <property type="project" value="TreeGrafter"/>
</dbReference>
<organism evidence="12 13">
    <name type="scientific">Astrephomene gubernaculifera</name>
    <dbReference type="NCBI Taxonomy" id="47775"/>
    <lineage>
        <taxon>Eukaryota</taxon>
        <taxon>Viridiplantae</taxon>
        <taxon>Chlorophyta</taxon>
        <taxon>core chlorophytes</taxon>
        <taxon>Chlorophyceae</taxon>
        <taxon>CS clade</taxon>
        <taxon>Chlamydomonadales</taxon>
        <taxon>Astrephomenaceae</taxon>
        <taxon>Astrephomene</taxon>
    </lineage>
</organism>
<feature type="domain" description="Histone deacetylase" evidence="11">
    <location>
        <begin position="142"/>
        <end position="446"/>
    </location>
</feature>
<feature type="region of interest" description="Disordered" evidence="10">
    <location>
        <begin position="628"/>
        <end position="656"/>
    </location>
</feature>
<dbReference type="PRINTS" id="PR01270">
    <property type="entry name" value="HDASUPER"/>
</dbReference>
<dbReference type="GO" id="GO:0005737">
    <property type="term" value="C:cytoplasm"/>
    <property type="evidence" value="ECO:0007669"/>
    <property type="project" value="TreeGrafter"/>
</dbReference>